<dbReference type="AlphaFoldDB" id="A0A6J6ZDS4"/>
<organism evidence="2">
    <name type="scientific">freshwater metagenome</name>
    <dbReference type="NCBI Taxonomy" id="449393"/>
    <lineage>
        <taxon>unclassified sequences</taxon>
        <taxon>metagenomes</taxon>
        <taxon>ecological metagenomes</taxon>
    </lineage>
</organism>
<reference evidence="2" key="1">
    <citation type="submission" date="2020-05" db="EMBL/GenBank/DDBJ databases">
        <authorList>
            <person name="Chiriac C."/>
            <person name="Salcher M."/>
            <person name="Ghai R."/>
            <person name="Kavagutti S V."/>
        </authorList>
    </citation>
    <scope>NUCLEOTIDE SEQUENCE</scope>
</reference>
<feature type="compositionally biased region" description="Basic and acidic residues" evidence="1">
    <location>
        <begin position="86"/>
        <end position="105"/>
    </location>
</feature>
<protein>
    <submittedName>
        <fullName evidence="2">Unannotated protein</fullName>
    </submittedName>
</protein>
<evidence type="ECO:0000313" key="2">
    <source>
        <dbReference type="EMBL" id="CAB4817756.1"/>
    </source>
</evidence>
<accession>A0A6J6ZDS4</accession>
<evidence type="ECO:0000256" key="1">
    <source>
        <dbReference type="SAM" id="MobiDB-lite"/>
    </source>
</evidence>
<feature type="region of interest" description="Disordered" evidence="1">
    <location>
        <begin position="82"/>
        <end position="105"/>
    </location>
</feature>
<dbReference type="EMBL" id="CAFAAV010000078">
    <property type="protein sequence ID" value="CAB4817756.1"/>
    <property type="molecule type" value="Genomic_DNA"/>
</dbReference>
<sequence length="105" mass="12066">MTILDDRHLARHESISLFVEFLRVRDHRRGVADRLGSAVAEDLFRCCVPALHDSVLVERDDRHWAGIDQHPLEPNCTLYRLDGGSDAERSQAHGQDRQLECHQVE</sequence>
<proteinExistence type="predicted"/>
<name>A0A6J6ZDS4_9ZZZZ</name>
<gene>
    <name evidence="2" type="ORF">UFOPK3099_01200</name>
</gene>